<keyword evidence="4" id="KW-0804">Transcription</keyword>
<dbReference type="GO" id="GO:0003677">
    <property type="term" value="F:DNA binding"/>
    <property type="evidence" value="ECO:0007669"/>
    <property type="project" value="InterPro"/>
</dbReference>
<name>D7BCC4_ALLS1</name>
<dbReference type="InterPro" id="IPR014284">
    <property type="entry name" value="RNA_pol_sigma-70_dom"/>
</dbReference>
<dbReference type="NCBIfam" id="TIGR02937">
    <property type="entry name" value="sigma70-ECF"/>
    <property type="match status" value="1"/>
</dbReference>
<dbReference type="Pfam" id="PF04542">
    <property type="entry name" value="Sigma70_r2"/>
    <property type="match status" value="1"/>
</dbReference>
<comment type="similarity">
    <text evidence="1">Belongs to the sigma-70 factor family. ECF subfamily.</text>
</comment>
<dbReference type="EMBL" id="CP002042">
    <property type="protein sequence ID" value="ADH64621.1"/>
    <property type="molecule type" value="Genomic_DNA"/>
</dbReference>
<dbReference type="PANTHER" id="PTHR43133">
    <property type="entry name" value="RNA POLYMERASE ECF-TYPE SIGMA FACTO"/>
    <property type="match status" value="1"/>
</dbReference>
<feature type="domain" description="RNA polymerase sigma factor 70 region 4 type 2" evidence="6">
    <location>
        <begin position="117"/>
        <end position="168"/>
    </location>
</feature>
<proteinExistence type="inferred from homology"/>
<evidence type="ECO:0000313" key="7">
    <source>
        <dbReference type="EMBL" id="ADH64621.1"/>
    </source>
</evidence>
<dbReference type="InterPro" id="IPR039425">
    <property type="entry name" value="RNA_pol_sigma-70-like"/>
</dbReference>
<keyword evidence="8" id="KW-1185">Reference proteome</keyword>
<dbReference type="Proteomes" id="UP000001916">
    <property type="component" value="Chromosome"/>
</dbReference>
<dbReference type="KEGG" id="msv:Mesil_2776"/>
<dbReference type="PANTHER" id="PTHR43133:SF62">
    <property type="entry name" value="RNA POLYMERASE SIGMA FACTOR SIGZ"/>
    <property type="match status" value="1"/>
</dbReference>
<dbReference type="CDD" id="cd06171">
    <property type="entry name" value="Sigma70_r4"/>
    <property type="match status" value="1"/>
</dbReference>
<evidence type="ECO:0000313" key="8">
    <source>
        <dbReference type="Proteomes" id="UP000001916"/>
    </source>
</evidence>
<keyword evidence="3" id="KW-0731">Sigma factor</keyword>
<protein>
    <submittedName>
        <fullName evidence="7">RNA polymerase, sigma-24 subunit, ECF subfamily</fullName>
    </submittedName>
</protein>
<evidence type="ECO:0000256" key="1">
    <source>
        <dbReference type="ARBA" id="ARBA00010641"/>
    </source>
</evidence>
<dbReference type="InterPro" id="IPR013325">
    <property type="entry name" value="RNA_pol_sigma_r2"/>
</dbReference>
<dbReference type="InterPro" id="IPR013324">
    <property type="entry name" value="RNA_pol_sigma_r3/r4-like"/>
</dbReference>
<evidence type="ECO:0000259" key="6">
    <source>
        <dbReference type="Pfam" id="PF08281"/>
    </source>
</evidence>
<dbReference type="RefSeq" id="WP_013159156.1">
    <property type="nucleotide sequence ID" value="NC_014212.1"/>
</dbReference>
<dbReference type="STRING" id="526227.Mesil_2776"/>
<dbReference type="SUPFAM" id="SSF88946">
    <property type="entry name" value="Sigma2 domain of RNA polymerase sigma factors"/>
    <property type="match status" value="1"/>
</dbReference>
<feature type="domain" description="RNA polymerase sigma-70 region 2" evidence="5">
    <location>
        <begin position="25"/>
        <end position="92"/>
    </location>
</feature>
<dbReference type="HOGENOM" id="CLU_047691_9_3_0"/>
<dbReference type="Gene3D" id="1.10.10.10">
    <property type="entry name" value="Winged helix-like DNA-binding domain superfamily/Winged helix DNA-binding domain"/>
    <property type="match status" value="1"/>
</dbReference>
<dbReference type="GO" id="GO:0006352">
    <property type="term" value="P:DNA-templated transcription initiation"/>
    <property type="evidence" value="ECO:0007669"/>
    <property type="project" value="InterPro"/>
</dbReference>
<dbReference type="AlphaFoldDB" id="D7BCC4"/>
<dbReference type="InterPro" id="IPR007627">
    <property type="entry name" value="RNA_pol_sigma70_r2"/>
</dbReference>
<keyword evidence="2" id="KW-0805">Transcription regulation</keyword>
<reference evidence="7 8" key="1">
    <citation type="journal article" date="2010" name="Stand. Genomic Sci.">
        <title>Complete genome sequence of Meiothermus silvanus type strain (VI-R2).</title>
        <authorList>
            <person name="Sikorski J."/>
            <person name="Tindall B.J."/>
            <person name="Lowry S."/>
            <person name="Lucas S."/>
            <person name="Nolan M."/>
            <person name="Copeland A."/>
            <person name="Glavina Del Rio T."/>
            <person name="Tice H."/>
            <person name="Cheng J.F."/>
            <person name="Han C."/>
            <person name="Pitluck S."/>
            <person name="Liolios K."/>
            <person name="Ivanova N."/>
            <person name="Mavromatis K."/>
            <person name="Mikhailova N."/>
            <person name="Pati A."/>
            <person name="Goodwin L."/>
            <person name="Chen A."/>
            <person name="Palaniappan K."/>
            <person name="Land M."/>
            <person name="Hauser L."/>
            <person name="Chang Y.J."/>
            <person name="Jeffries C.D."/>
            <person name="Rohde M."/>
            <person name="Goker M."/>
            <person name="Woyke T."/>
            <person name="Bristow J."/>
            <person name="Eisen J.A."/>
            <person name="Markowitz V."/>
            <person name="Hugenholtz P."/>
            <person name="Kyrpides N.C."/>
            <person name="Klenk H.P."/>
            <person name="Lapidus A."/>
        </authorList>
    </citation>
    <scope>NUCLEOTIDE SEQUENCE [LARGE SCALE GENOMIC DNA]</scope>
    <source>
        <strain evidence="8">ATCC 700542 / DSM 9946 / VI-R2</strain>
    </source>
</reference>
<dbReference type="eggNOG" id="COG1595">
    <property type="taxonomic scope" value="Bacteria"/>
</dbReference>
<dbReference type="InterPro" id="IPR036388">
    <property type="entry name" value="WH-like_DNA-bd_sf"/>
</dbReference>
<gene>
    <name evidence="7" type="ordered locus">Mesil_2776</name>
</gene>
<evidence type="ECO:0000259" key="5">
    <source>
        <dbReference type="Pfam" id="PF04542"/>
    </source>
</evidence>
<evidence type="ECO:0000256" key="3">
    <source>
        <dbReference type="ARBA" id="ARBA00023082"/>
    </source>
</evidence>
<dbReference type="Pfam" id="PF08281">
    <property type="entry name" value="Sigma70_r4_2"/>
    <property type="match status" value="1"/>
</dbReference>
<evidence type="ECO:0000256" key="4">
    <source>
        <dbReference type="ARBA" id="ARBA00023163"/>
    </source>
</evidence>
<dbReference type="Gene3D" id="1.10.1740.10">
    <property type="match status" value="1"/>
</dbReference>
<accession>D7BCC4</accession>
<sequence length="173" mass="20276">MMEGEEDAVLLRRVSWGDEEALLALYRRHAPYVHALARRILRDGEEAKSIVQDTFLRIWQKAERFDASLGTPRTWILTIAHRLALKALKRHREDFPLEDWDAPSEAVGDDTHLERIQIAQALQRIDEEERRLLELAYFHGYSHSELALLLGWPLGTVKSRLRRSLEKLRAYLR</sequence>
<dbReference type="GO" id="GO:0016987">
    <property type="term" value="F:sigma factor activity"/>
    <property type="evidence" value="ECO:0007669"/>
    <property type="project" value="UniProtKB-KW"/>
</dbReference>
<organism evidence="7 8">
    <name type="scientific">Allomeiothermus silvanus (strain ATCC 700542 / DSM 9946 / NBRC 106475 / NCIMB 13440 / VI-R2)</name>
    <name type="common">Thermus silvanus</name>
    <dbReference type="NCBI Taxonomy" id="526227"/>
    <lineage>
        <taxon>Bacteria</taxon>
        <taxon>Thermotogati</taxon>
        <taxon>Deinococcota</taxon>
        <taxon>Deinococci</taxon>
        <taxon>Thermales</taxon>
        <taxon>Thermaceae</taxon>
        <taxon>Allomeiothermus</taxon>
    </lineage>
</organism>
<dbReference type="OrthoDB" id="9784272at2"/>
<evidence type="ECO:0000256" key="2">
    <source>
        <dbReference type="ARBA" id="ARBA00023015"/>
    </source>
</evidence>
<dbReference type="InterPro" id="IPR013249">
    <property type="entry name" value="RNA_pol_sigma70_r4_t2"/>
</dbReference>
<dbReference type="SUPFAM" id="SSF88659">
    <property type="entry name" value="Sigma3 and sigma4 domains of RNA polymerase sigma factors"/>
    <property type="match status" value="1"/>
</dbReference>